<evidence type="ECO:0000256" key="3">
    <source>
        <dbReference type="PROSITE-ProRule" id="PRU00284"/>
    </source>
</evidence>
<accession>A0A1N7NS93</accession>
<evidence type="ECO:0000256" key="2">
    <source>
        <dbReference type="ARBA" id="ARBA00029447"/>
    </source>
</evidence>
<keyword evidence="9" id="KW-1185">Reference proteome</keyword>
<keyword evidence="5" id="KW-1133">Transmembrane helix</keyword>
<organism evidence="8 9">
    <name type="scientific">Insolitispirillum peregrinum</name>
    <dbReference type="NCBI Taxonomy" id="80876"/>
    <lineage>
        <taxon>Bacteria</taxon>
        <taxon>Pseudomonadati</taxon>
        <taxon>Pseudomonadota</taxon>
        <taxon>Alphaproteobacteria</taxon>
        <taxon>Rhodospirillales</taxon>
        <taxon>Novispirillaceae</taxon>
        <taxon>Insolitispirillum</taxon>
    </lineage>
</organism>
<dbReference type="InterPro" id="IPR003660">
    <property type="entry name" value="HAMP_dom"/>
</dbReference>
<dbReference type="EMBL" id="FTOA01000005">
    <property type="protein sequence ID" value="SIT01109.1"/>
    <property type="molecule type" value="Genomic_DNA"/>
</dbReference>
<dbReference type="PROSITE" id="PS50885">
    <property type="entry name" value="HAMP"/>
    <property type="match status" value="1"/>
</dbReference>
<dbReference type="PANTHER" id="PTHR32089">
    <property type="entry name" value="METHYL-ACCEPTING CHEMOTAXIS PROTEIN MCPB"/>
    <property type="match status" value="1"/>
</dbReference>
<dbReference type="CDD" id="cd06225">
    <property type="entry name" value="HAMP"/>
    <property type="match status" value="1"/>
</dbReference>
<dbReference type="SUPFAM" id="SSF58104">
    <property type="entry name" value="Methyl-accepting chemotaxis protein (MCP) signaling domain"/>
    <property type="match status" value="1"/>
</dbReference>
<dbReference type="Gene3D" id="3.30.450.20">
    <property type="entry name" value="PAS domain"/>
    <property type="match status" value="1"/>
</dbReference>
<evidence type="ECO:0000256" key="1">
    <source>
        <dbReference type="ARBA" id="ARBA00023224"/>
    </source>
</evidence>
<comment type="similarity">
    <text evidence="2">Belongs to the methyl-accepting chemotaxis (MCP) protein family.</text>
</comment>
<dbReference type="SMART" id="SM00304">
    <property type="entry name" value="HAMP"/>
    <property type="match status" value="1"/>
</dbReference>
<evidence type="ECO:0000259" key="7">
    <source>
        <dbReference type="PROSITE" id="PS50885"/>
    </source>
</evidence>
<evidence type="ECO:0000313" key="8">
    <source>
        <dbReference type="EMBL" id="SIT01109.1"/>
    </source>
</evidence>
<dbReference type="PROSITE" id="PS50111">
    <property type="entry name" value="CHEMOTAXIS_TRANSDUC_2"/>
    <property type="match status" value="1"/>
</dbReference>
<feature type="domain" description="Methyl-accepting transducer" evidence="6">
    <location>
        <begin position="518"/>
        <end position="740"/>
    </location>
</feature>
<dbReference type="GO" id="GO:0007165">
    <property type="term" value="P:signal transduction"/>
    <property type="evidence" value="ECO:0007669"/>
    <property type="project" value="UniProtKB-KW"/>
</dbReference>
<feature type="region of interest" description="Disordered" evidence="4">
    <location>
        <begin position="1"/>
        <end position="24"/>
    </location>
</feature>
<evidence type="ECO:0000313" key="9">
    <source>
        <dbReference type="Proteomes" id="UP000185678"/>
    </source>
</evidence>
<dbReference type="PANTHER" id="PTHR32089:SF112">
    <property type="entry name" value="LYSOZYME-LIKE PROTEIN-RELATED"/>
    <property type="match status" value="1"/>
</dbReference>
<dbReference type="SMART" id="SM00283">
    <property type="entry name" value="MA"/>
    <property type="match status" value="1"/>
</dbReference>
<dbReference type="GO" id="GO:0016020">
    <property type="term" value="C:membrane"/>
    <property type="evidence" value="ECO:0007669"/>
    <property type="project" value="InterPro"/>
</dbReference>
<keyword evidence="5" id="KW-0472">Membrane</keyword>
<dbReference type="InterPro" id="IPR004089">
    <property type="entry name" value="MCPsignal_dom"/>
</dbReference>
<evidence type="ECO:0000259" key="6">
    <source>
        <dbReference type="PROSITE" id="PS50111"/>
    </source>
</evidence>
<evidence type="ECO:0000256" key="5">
    <source>
        <dbReference type="SAM" id="Phobius"/>
    </source>
</evidence>
<dbReference type="Gene3D" id="1.10.287.950">
    <property type="entry name" value="Methyl-accepting chemotaxis protein"/>
    <property type="match status" value="1"/>
</dbReference>
<feature type="transmembrane region" description="Helical" evidence="5">
    <location>
        <begin position="310"/>
        <end position="331"/>
    </location>
</feature>
<dbReference type="Gene3D" id="6.10.340.10">
    <property type="match status" value="1"/>
</dbReference>
<feature type="domain" description="HAMP" evidence="7">
    <location>
        <begin position="332"/>
        <end position="385"/>
    </location>
</feature>
<protein>
    <submittedName>
        <fullName evidence="8">Methyl-accepting chemotaxis protein</fullName>
    </submittedName>
</protein>
<feature type="transmembrane region" description="Helical" evidence="5">
    <location>
        <begin position="37"/>
        <end position="58"/>
    </location>
</feature>
<keyword evidence="1 3" id="KW-0807">Transducer</keyword>
<gene>
    <name evidence="8" type="ORF">SAMN05421779_105331</name>
</gene>
<name>A0A1N7NS93_9PROT</name>
<reference evidence="8 9" key="1">
    <citation type="submission" date="2017-01" db="EMBL/GenBank/DDBJ databases">
        <authorList>
            <person name="Mah S.A."/>
            <person name="Swanson W.J."/>
            <person name="Moy G.W."/>
            <person name="Vacquier V.D."/>
        </authorList>
    </citation>
    <scope>NUCLEOTIDE SEQUENCE [LARGE SCALE GENOMIC DNA]</scope>
    <source>
        <strain evidence="8 9">DSM 11589</strain>
    </source>
</reference>
<dbReference type="Pfam" id="PF00672">
    <property type="entry name" value="HAMP"/>
    <property type="match status" value="1"/>
</dbReference>
<evidence type="ECO:0000256" key="4">
    <source>
        <dbReference type="SAM" id="MobiDB-lite"/>
    </source>
</evidence>
<dbReference type="RefSeq" id="WP_175617091.1">
    <property type="nucleotide sequence ID" value="NZ_FTOA01000005.1"/>
</dbReference>
<keyword evidence="5" id="KW-0812">Transmembrane</keyword>
<dbReference type="AlphaFoldDB" id="A0A1N7NS93"/>
<sequence>MSQPDTADDTLPPSPSPDILSPSSAPAWRKVPIALRIYALVALGLLSLALGVLVHFLSDGYATLYAQRVTHGQALSQQSRTIASEVLRLRLAAGQVSHDPEAARQAFQAILAAAHAEARQAIQRAGTRTESQPLIARLQTVDQTFDQANDLFARYVGATQAIGLTATDGLRGTLTRPIQSIETELAMWPNAGAISVTLQKLKRFEQQFLTSPDDDAAGKLKKTANELDFAIFGGPFGEDTKATLSAQISSYTKSLAEYTAAVSARKDAWNGLDASFGTLEQQAAGTADAAEAFAAEADKDAAQARATTKAVLLAVAAAAALLVTGISIAIARSIYRPIQTMGKALLDLADGSDDIAVPGLQRHDEIGDMARALETLRQSVGEAFRLRQMVEVQPARVMLCEPETYRITYANKAALELLRKMEPFLHCKAEDVLGRSLLDFHRDSSFVRRVLEDPSKLPYKGKFRMGRLTIENAVNAIYDRRGRYLGAMLNWDDVSAYVQLAHDFEEQVKQVAQVVLDASTQLAGSARSMAGLVGDVQSRSAAAADAVEKTMGNIDVIQNSTDHLVQLIDGIERQVANASGFASTAVEEAETTADVMAGLQRAVERIGEATDLISTIANQTNLLALNATIEAARAGEAGKGFAVVANEVKDLATQTAQATSDIGSMIGEVQQAAQSATIAIGSVVETILHMREITSDIANSVSQQGSFTRDITSSVRVATEDSQQMASDMGMVMAAMEQAADAAGTVHMAADEVSGQANGLDQQVSTFLEAMQN</sequence>
<dbReference type="STRING" id="80876.SAMN05421779_105331"/>
<dbReference type="Proteomes" id="UP000185678">
    <property type="component" value="Unassembled WGS sequence"/>
</dbReference>
<proteinExistence type="inferred from homology"/>
<dbReference type="Pfam" id="PF00015">
    <property type="entry name" value="MCPsignal"/>
    <property type="match status" value="1"/>
</dbReference>